<dbReference type="RefSeq" id="WP_146174846.1">
    <property type="nucleotide sequence ID" value="NZ_PVTF01000006.1"/>
</dbReference>
<dbReference type="Proteomes" id="UP000239494">
    <property type="component" value="Unassembled WGS sequence"/>
</dbReference>
<keyword evidence="2" id="KW-0119">Carbohydrate metabolism</keyword>
<dbReference type="InterPro" id="IPR003961">
    <property type="entry name" value="FN3_dom"/>
</dbReference>
<gene>
    <name evidence="5" type="ORF">CLV43_106232</name>
</gene>
<feature type="domain" description="Fibronectin type-III" evidence="4">
    <location>
        <begin position="1"/>
        <end position="94"/>
    </location>
</feature>
<evidence type="ECO:0000256" key="2">
    <source>
        <dbReference type="ARBA" id="ARBA00023326"/>
    </source>
</evidence>
<dbReference type="InterPro" id="IPR036116">
    <property type="entry name" value="FN3_sf"/>
</dbReference>
<protein>
    <recommendedName>
        <fullName evidence="4">Fibronectin type-III domain-containing protein</fullName>
    </recommendedName>
</protein>
<accession>A0A2T0T495</accession>
<dbReference type="PROSITE" id="PS50853">
    <property type="entry name" value="FN3"/>
    <property type="match status" value="1"/>
</dbReference>
<keyword evidence="1" id="KW-0326">Glycosidase</keyword>
<organism evidence="5 6">
    <name type="scientific">Umezawaea tangerina</name>
    <dbReference type="NCBI Taxonomy" id="84725"/>
    <lineage>
        <taxon>Bacteria</taxon>
        <taxon>Bacillati</taxon>
        <taxon>Actinomycetota</taxon>
        <taxon>Actinomycetes</taxon>
        <taxon>Pseudonocardiales</taxon>
        <taxon>Pseudonocardiaceae</taxon>
        <taxon>Umezawaea</taxon>
    </lineage>
</organism>
<evidence type="ECO:0000256" key="3">
    <source>
        <dbReference type="SAM" id="MobiDB-lite"/>
    </source>
</evidence>
<comment type="caution">
    <text evidence="5">The sequence shown here is derived from an EMBL/GenBank/DDBJ whole genome shotgun (WGS) entry which is preliminary data.</text>
</comment>
<keyword evidence="6" id="KW-1185">Reference proteome</keyword>
<keyword evidence="1" id="KW-0378">Hydrolase</keyword>
<dbReference type="EMBL" id="PVTF01000006">
    <property type="protein sequence ID" value="PRY40496.1"/>
    <property type="molecule type" value="Genomic_DNA"/>
</dbReference>
<evidence type="ECO:0000313" key="6">
    <source>
        <dbReference type="Proteomes" id="UP000239494"/>
    </source>
</evidence>
<dbReference type="AlphaFoldDB" id="A0A2T0T495"/>
<sequence>MFTANAHSVSDTAISVHWHYTTEHAEGVETLTIEQRRSDGVGRVTSASPSPATSDGVCLFGDLDANVEYVYAVSATLTDGSSVSATATATTMPHPTSPSRPRPSVKAPFGLQVVDWYNLRATLTWKNGEGYGKVLVRVGDGTGVDSQIELDGSPTQYTTGRLTSGRMCRFAVKGGVDRSALSHNWDYSDWTSIDQLAPPGPSPDRIPSLGFAGLDAYWIDARATVGTAGALPGKGWGRALPITPADAASSRSDIAAVTRGSQVDLFWTGSDGAIGSTWAEPAHLAGEWTRPFPITPPGAAAAGSALAVVNRSGGGQLDMFWIGPDGAVASTWANPDGTPWHTPFPITAPHAARPGSPVAVVERGGGQLDVFWIGPDGAIGSTWADPDGKPWRPPFPITPPGAARSNSPLAAVHRGGGQLDVFWIGPDGAIGSTWADPDGKPWRPPFPITPPGAARSNSPLAAVHRGGGQLDVFWIGPDGAIGSTWANPGSGWQPPFPVTPSAATRGDSSLVAFHRGGGQLDVFWIGPDGAAASTWANPGSGWQPPFPVSPPQTARPGSPLAVVTR</sequence>
<evidence type="ECO:0000256" key="1">
    <source>
        <dbReference type="ARBA" id="ARBA00023295"/>
    </source>
</evidence>
<keyword evidence="2" id="KW-0624">Polysaccharide degradation</keyword>
<feature type="region of interest" description="Disordered" evidence="3">
    <location>
        <begin position="541"/>
        <end position="565"/>
    </location>
</feature>
<evidence type="ECO:0000259" key="4">
    <source>
        <dbReference type="PROSITE" id="PS50853"/>
    </source>
</evidence>
<dbReference type="OrthoDB" id="5240615at2"/>
<dbReference type="SUPFAM" id="SSF89372">
    <property type="entry name" value="Fucose-specific lectin"/>
    <property type="match status" value="2"/>
</dbReference>
<dbReference type="GO" id="GO:0016798">
    <property type="term" value="F:hydrolase activity, acting on glycosyl bonds"/>
    <property type="evidence" value="ECO:0007669"/>
    <property type="project" value="UniProtKB-KW"/>
</dbReference>
<reference evidence="5 6" key="1">
    <citation type="submission" date="2018-03" db="EMBL/GenBank/DDBJ databases">
        <title>Genomic Encyclopedia of Archaeal and Bacterial Type Strains, Phase II (KMG-II): from individual species to whole genera.</title>
        <authorList>
            <person name="Goeker M."/>
        </authorList>
    </citation>
    <scope>NUCLEOTIDE SEQUENCE [LARGE SCALE GENOMIC DNA]</scope>
    <source>
        <strain evidence="5 6">DSM 44720</strain>
    </source>
</reference>
<name>A0A2T0T495_9PSEU</name>
<evidence type="ECO:0000313" key="5">
    <source>
        <dbReference type="EMBL" id="PRY40496.1"/>
    </source>
</evidence>
<proteinExistence type="predicted"/>
<dbReference type="GO" id="GO:0000272">
    <property type="term" value="P:polysaccharide catabolic process"/>
    <property type="evidence" value="ECO:0007669"/>
    <property type="project" value="UniProtKB-KW"/>
</dbReference>
<dbReference type="SUPFAM" id="SSF49265">
    <property type="entry name" value="Fibronectin type III"/>
    <property type="match status" value="1"/>
</dbReference>
<dbReference type="Gene3D" id="2.120.10.70">
    <property type="entry name" value="Fucose-specific lectin"/>
    <property type="match status" value="1"/>
</dbReference>